<evidence type="ECO:0000259" key="2">
    <source>
        <dbReference type="Pfam" id="PF14371"/>
    </source>
</evidence>
<evidence type="ECO:0000256" key="1">
    <source>
        <dbReference type="SAM" id="SignalP"/>
    </source>
</evidence>
<name>A0A9X3I117_9FLAO</name>
<dbReference type="Pfam" id="PF14371">
    <property type="entry name" value="DUF4412"/>
    <property type="match status" value="1"/>
</dbReference>
<proteinExistence type="predicted"/>
<dbReference type="EMBL" id="JAPJDA010000014">
    <property type="protein sequence ID" value="MCX2838461.1"/>
    <property type="molecule type" value="Genomic_DNA"/>
</dbReference>
<protein>
    <submittedName>
        <fullName evidence="3">DUF4412 domain-containing protein</fullName>
    </submittedName>
</protein>
<dbReference type="InterPro" id="IPR025524">
    <property type="entry name" value="DUF4412"/>
</dbReference>
<evidence type="ECO:0000313" key="3">
    <source>
        <dbReference type="EMBL" id="MCX2838461.1"/>
    </source>
</evidence>
<feature type="domain" description="DUF4412" evidence="2">
    <location>
        <begin position="91"/>
        <end position="262"/>
    </location>
</feature>
<dbReference type="AlphaFoldDB" id="A0A9X3I117"/>
<accession>A0A9X3I117</accession>
<evidence type="ECO:0000313" key="4">
    <source>
        <dbReference type="Proteomes" id="UP001148482"/>
    </source>
</evidence>
<feature type="signal peptide" evidence="1">
    <location>
        <begin position="1"/>
        <end position="22"/>
    </location>
</feature>
<keyword evidence="1" id="KW-0732">Signal</keyword>
<dbReference type="Proteomes" id="UP001148482">
    <property type="component" value="Unassembled WGS sequence"/>
</dbReference>
<keyword evidence="4" id="KW-1185">Reference proteome</keyword>
<dbReference type="RefSeq" id="WP_266069697.1">
    <property type="nucleotide sequence ID" value="NZ_JAPJDA010000014.1"/>
</dbReference>
<organism evidence="3 4">
    <name type="scientific">Salinimicrobium profundisediminis</name>
    <dbReference type="NCBI Taxonomy" id="2994553"/>
    <lineage>
        <taxon>Bacteria</taxon>
        <taxon>Pseudomonadati</taxon>
        <taxon>Bacteroidota</taxon>
        <taxon>Flavobacteriia</taxon>
        <taxon>Flavobacteriales</taxon>
        <taxon>Flavobacteriaceae</taxon>
        <taxon>Salinimicrobium</taxon>
    </lineage>
</organism>
<reference evidence="3" key="1">
    <citation type="submission" date="2022-11" db="EMBL/GenBank/DDBJ databases">
        <title>Salinimicrobium profundisediminis sp. nov., isolated from deep-sea sediment of the Mariana Trench.</title>
        <authorList>
            <person name="Fu H."/>
        </authorList>
    </citation>
    <scope>NUCLEOTIDE SEQUENCE</scope>
    <source>
        <strain evidence="3">MT39</strain>
    </source>
</reference>
<comment type="caution">
    <text evidence="3">The sequence shown here is derived from an EMBL/GenBank/DDBJ whole genome shotgun (WGS) entry which is preliminary data.</text>
</comment>
<sequence length="277" mass="31900">MKKIFYLVLAIFFMAGTSTAEAQFFKKLKEKVEKKVEDAAIKNVSDKAAKETDKSLNNLWAKQLENSSFSMGMDMVDPSEIPAGYDFDWEYTLKMNTAQGEMDMVYHIKENAPYVGMKIPQAENMFTVLDNKRNMTVLYMNSEGNKMVMATRFDISEEDMETDNSYEEMKFKEIGKKTILGYECQGYRSENAENVFTFYVTDEAGVSFRNLYQENQKNIPEGLNADWIRDGTGLIMEMQMKDKKNAEKNVTMTCTGIEKKPFSVDTSEYQSMNMGQR</sequence>
<feature type="chain" id="PRO_5040773897" evidence="1">
    <location>
        <begin position="23"/>
        <end position="277"/>
    </location>
</feature>
<gene>
    <name evidence="3" type="ORF">OQ279_09875</name>
</gene>